<dbReference type="InterPro" id="IPR001005">
    <property type="entry name" value="SANT/Myb"/>
</dbReference>
<feature type="region of interest" description="Disordered" evidence="4">
    <location>
        <begin position="139"/>
        <end position="158"/>
    </location>
</feature>
<keyword evidence="3" id="KW-0539">Nucleus</keyword>
<evidence type="ECO:0000259" key="6">
    <source>
        <dbReference type="PROSITE" id="PS51294"/>
    </source>
</evidence>
<dbReference type="Proteomes" id="UP000683360">
    <property type="component" value="Unassembled WGS sequence"/>
</dbReference>
<dbReference type="InterPro" id="IPR051651">
    <property type="entry name" value="DMTF1_DNA-bind_reg"/>
</dbReference>
<proteinExistence type="predicted"/>
<dbReference type="InterPro" id="IPR009057">
    <property type="entry name" value="Homeodomain-like_sf"/>
</dbReference>
<feature type="region of interest" description="Disordered" evidence="4">
    <location>
        <begin position="790"/>
        <end position="825"/>
    </location>
</feature>
<feature type="domain" description="Myb-like" evidence="5">
    <location>
        <begin position="302"/>
        <end position="363"/>
    </location>
</feature>
<feature type="compositionally biased region" description="Basic and acidic residues" evidence="4">
    <location>
        <begin position="808"/>
        <end position="825"/>
    </location>
</feature>
<dbReference type="SUPFAM" id="SSF46689">
    <property type="entry name" value="Homeodomain-like"/>
    <property type="match status" value="2"/>
</dbReference>
<organism evidence="7 8">
    <name type="scientific">Mytilus edulis</name>
    <name type="common">Blue mussel</name>
    <dbReference type="NCBI Taxonomy" id="6550"/>
    <lineage>
        <taxon>Eukaryota</taxon>
        <taxon>Metazoa</taxon>
        <taxon>Spiralia</taxon>
        <taxon>Lophotrochozoa</taxon>
        <taxon>Mollusca</taxon>
        <taxon>Bivalvia</taxon>
        <taxon>Autobranchia</taxon>
        <taxon>Pteriomorphia</taxon>
        <taxon>Mytilida</taxon>
        <taxon>Mytiloidea</taxon>
        <taxon>Mytilidae</taxon>
        <taxon>Mytilinae</taxon>
        <taxon>Mytilus</taxon>
    </lineage>
</organism>
<dbReference type="SMART" id="SM00717">
    <property type="entry name" value="SANT"/>
    <property type="match status" value="4"/>
</dbReference>
<dbReference type="GO" id="GO:0000981">
    <property type="term" value="F:DNA-binding transcription factor activity, RNA polymerase II-specific"/>
    <property type="evidence" value="ECO:0007669"/>
    <property type="project" value="TreeGrafter"/>
</dbReference>
<sequence>METANQETSEPVVQEICTNGTSEIQYNEQHDLTQSATSIEDVTINENLQGEAIDNGDEGETIHKTHLLKIEVPDGEADLGQTDVAVEEWKDIENIVDMDPSSTAGFLILSKEAADDTLTTDETIVEKVETVQATNGSVLLGAGDAGGPKQSGSGNRKALESSDISQAWFTTRDEKDALHSKGATWKQGQWTKEEVAVLQQNINSYCAERNIVDPTHIIFEMSKDERKDFYRNIARGLQRPLFSVYRRVTRMYDQKNHIGKYTPDEINKLKDLRGRFGNDWSSIGAALGRSASSVKDKFRLMRETCNSGKWLREEERRLASAVYDLAGVKPGENVTTGLSWALVAERVQTRSEKQCRTKWLNYLNWKQKGGTEWTREDDINLVLKIANLDVNDDTEIDWNDLASNWPSVRSPQWLRGKWWSLKRHCTEYQSMEFKDMLEYLKTVHLQNLKVKQTPQAGSGLQNDVTTQYIPLQLNSGLQNDVTTQYIPIQLNSGLMFIGQNDVTTQYTPIQLNSGLQNDVTTQYIPIPINSGLQNDVTTQYIPIQLNSGMKNGVMFIPGLQNDLYHTVYRSGSQNDVTTQYIPIPHKFRYETMVWKFIGLQNDVTTQYIPIQLNSGMKQWFMKFIGLQNDVTTQYIPIQLNSGVDDGGDSIQYEVLHQSDSGMYLIAPANSTPISLSSMAMGTDHIIVHSLPTTNISTSESVSVEMNPQSVILSNENDNGVTSLDSTTISLPIEQDSLSVSNGELQPSTDFESPSIPEVTDMSQSSSTADGDLNDTSTNFVQNNVMCTLSDPMLPSGGGDLIGSSSDAEIDKTHHHDSDLEHSNTA</sequence>
<dbReference type="EMBL" id="CAJPWZ010002729">
    <property type="protein sequence ID" value="CAG2244158.1"/>
    <property type="molecule type" value="Genomic_DNA"/>
</dbReference>
<evidence type="ECO:0000256" key="1">
    <source>
        <dbReference type="ARBA" id="ARBA00004123"/>
    </source>
</evidence>
<dbReference type="CDD" id="cd00167">
    <property type="entry name" value="SANT"/>
    <property type="match status" value="1"/>
</dbReference>
<dbReference type="InterPro" id="IPR017930">
    <property type="entry name" value="Myb_dom"/>
</dbReference>
<dbReference type="GO" id="GO:0000978">
    <property type="term" value="F:RNA polymerase II cis-regulatory region sequence-specific DNA binding"/>
    <property type="evidence" value="ECO:0007669"/>
    <property type="project" value="TreeGrafter"/>
</dbReference>
<gene>
    <name evidence="7" type="ORF">MEDL_56279</name>
</gene>
<feature type="compositionally biased region" description="Polar residues" evidence="4">
    <location>
        <begin position="760"/>
        <end position="776"/>
    </location>
</feature>
<evidence type="ECO:0000313" key="7">
    <source>
        <dbReference type="EMBL" id="CAG2244158.1"/>
    </source>
</evidence>
<dbReference type="PROSITE" id="PS51294">
    <property type="entry name" value="HTH_MYB"/>
    <property type="match status" value="1"/>
</dbReference>
<reference evidence="7" key="1">
    <citation type="submission" date="2021-03" db="EMBL/GenBank/DDBJ databases">
        <authorList>
            <person name="Bekaert M."/>
        </authorList>
    </citation>
    <scope>NUCLEOTIDE SEQUENCE</scope>
</reference>
<dbReference type="Gene3D" id="1.10.10.60">
    <property type="entry name" value="Homeodomain-like"/>
    <property type="match status" value="2"/>
</dbReference>
<dbReference type="InterPro" id="IPR046775">
    <property type="entry name" value="DMTF1_N"/>
</dbReference>
<dbReference type="PANTHER" id="PTHR46380">
    <property type="entry name" value="CYCLIN-D-BINDING MYB-LIKE TRANSCRIPTION FACTOR 1"/>
    <property type="match status" value="1"/>
</dbReference>
<dbReference type="Pfam" id="PF13921">
    <property type="entry name" value="Myb_DNA-bind_6"/>
    <property type="match status" value="1"/>
</dbReference>
<dbReference type="AlphaFoldDB" id="A0A8S3UJU4"/>
<evidence type="ECO:0000256" key="4">
    <source>
        <dbReference type="SAM" id="MobiDB-lite"/>
    </source>
</evidence>
<evidence type="ECO:0000259" key="5">
    <source>
        <dbReference type="PROSITE" id="PS50090"/>
    </source>
</evidence>
<name>A0A8S3UJU4_MYTED</name>
<dbReference type="OrthoDB" id="39591at2759"/>
<feature type="compositionally biased region" description="Polar residues" evidence="4">
    <location>
        <begin position="738"/>
        <end position="751"/>
    </location>
</feature>
<dbReference type="PANTHER" id="PTHR46380:SF2">
    <property type="entry name" value="CYCLIN-D-BINDING MYB-LIKE TRANSCRIPTION FACTOR 1"/>
    <property type="match status" value="1"/>
</dbReference>
<feature type="region of interest" description="Disordered" evidence="4">
    <location>
        <begin position="738"/>
        <end position="776"/>
    </location>
</feature>
<evidence type="ECO:0000256" key="3">
    <source>
        <dbReference type="ARBA" id="ARBA00023242"/>
    </source>
</evidence>
<feature type="domain" description="HTH myb-type" evidence="6">
    <location>
        <begin position="302"/>
        <end position="367"/>
    </location>
</feature>
<comment type="caution">
    <text evidence="7">The sequence shown here is derived from an EMBL/GenBank/DDBJ whole genome shotgun (WGS) entry which is preliminary data.</text>
</comment>
<dbReference type="PROSITE" id="PS50090">
    <property type="entry name" value="MYB_LIKE"/>
    <property type="match status" value="1"/>
</dbReference>
<evidence type="ECO:0000256" key="2">
    <source>
        <dbReference type="ARBA" id="ARBA00023125"/>
    </source>
</evidence>
<evidence type="ECO:0000313" key="8">
    <source>
        <dbReference type="Proteomes" id="UP000683360"/>
    </source>
</evidence>
<protein>
    <submittedName>
        <fullName evidence="7">DMTF1</fullName>
    </submittedName>
</protein>
<keyword evidence="2" id="KW-0238">DNA-binding</keyword>
<dbReference type="GO" id="GO:0005634">
    <property type="term" value="C:nucleus"/>
    <property type="evidence" value="ECO:0007669"/>
    <property type="project" value="UniProtKB-SubCell"/>
</dbReference>
<keyword evidence="8" id="KW-1185">Reference proteome</keyword>
<dbReference type="Pfam" id="PF20588">
    <property type="entry name" value="DMTF1_N"/>
    <property type="match status" value="1"/>
</dbReference>
<comment type="subcellular location">
    <subcellularLocation>
        <location evidence="1">Nucleus</location>
    </subcellularLocation>
</comment>
<accession>A0A8S3UJU4</accession>
<dbReference type="FunFam" id="1.10.10.60:FF:000139">
    <property type="entry name" value="cyclin-D-binding Myb-like transcription factor 1 isoform X2"/>
    <property type="match status" value="1"/>
</dbReference>